<dbReference type="GO" id="GO:0051959">
    <property type="term" value="F:dynein light intermediate chain binding"/>
    <property type="evidence" value="ECO:0007669"/>
    <property type="project" value="InterPro"/>
</dbReference>
<comment type="similarity">
    <text evidence="1">Belongs to the dynein heavy chain family.</text>
</comment>
<proteinExistence type="inferred from homology"/>
<dbReference type="GO" id="GO:0045505">
    <property type="term" value="F:dynein intermediate chain binding"/>
    <property type="evidence" value="ECO:0007669"/>
    <property type="project" value="InterPro"/>
</dbReference>
<dbReference type="PANTHER" id="PTHR46532">
    <property type="entry name" value="MALE FERTILITY FACTOR KL5"/>
    <property type="match status" value="1"/>
</dbReference>
<name>A0A7R9IVN1_TIMCA</name>
<evidence type="ECO:0000313" key="3">
    <source>
        <dbReference type="EMBL" id="CAD7567574.1"/>
    </source>
</evidence>
<dbReference type="PANTHER" id="PTHR46532:SF4">
    <property type="entry name" value="AAA+ ATPASE DOMAIN-CONTAINING PROTEIN"/>
    <property type="match status" value="1"/>
</dbReference>
<accession>A0A7R9IVN1</accession>
<feature type="domain" description="Dynein heavy chain linker" evidence="2">
    <location>
        <begin position="88"/>
        <end position="287"/>
    </location>
</feature>
<sequence>MLISAKKTQEELIEVQEPFRLELVGGVDHFAADVDKFNKDFEESGPMVPGIPAREASDRVLLFQARFDDLWRRFEMYSSGEKLFGMEVRELYGLYNTVMNSINGYFEMTWSEVDIDVINEELSDFQLRCRKLPKGMREWPAYLDLKKKIDDFNETIPLLELMTNKRVLKAAHSQQAMKERHWKRLTATTGHVFDVELDTFSLRNVMEAPLLENKDEVEDICISAVKEMDIEARLKQVIADWSLVEIQFAPFKNRGELLLKGAEITEIITNLEDSLMILGSLFSNRYFMSSIYSHIFVVKTLFDS</sequence>
<dbReference type="Pfam" id="PF08393">
    <property type="entry name" value="DHC_N2"/>
    <property type="match status" value="1"/>
</dbReference>
<dbReference type="InterPro" id="IPR026983">
    <property type="entry name" value="DHC"/>
</dbReference>
<dbReference type="FunFam" id="1.10.287.2620:FF:000003">
    <property type="entry name" value="Dynein, axonemal, heavy chain 5"/>
    <property type="match status" value="1"/>
</dbReference>
<dbReference type="GO" id="GO:0005858">
    <property type="term" value="C:axonemal dynein complex"/>
    <property type="evidence" value="ECO:0007669"/>
    <property type="project" value="TreeGrafter"/>
</dbReference>
<dbReference type="InterPro" id="IPR013602">
    <property type="entry name" value="Dynein_heavy_linker"/>
</dbReference>
<gene>
    <name evidence="3" type="ORF">TCMB3V08_LOCUS361</name>
</gene>
<dbReference type="GO" id="GO:0007018">
    <property type="term" value="P:microtubule-based movement"/>
    <property type="evidence" value="ECO:0007669"/>
    <property type="project" value="InterPro"/>
</dbReference>
<protein>
    <submittedName>
        <fullName evidence="3">(California timema) hypothetical protein</fullName>
    </submittedName>
</protein>
<reference evidence="3" key="1">
    <citation type="submission" date="2020-11" db="EMBL/GenBank/DDBJ databases">
        <authorList>
            <person name="Tran Van P."/>
        </authorList>
    </citation>
    <scope>NUCLEOTIDE SEQUENCE</scope>
</reference>
<dbReference type="AlphaFoldDB" id="A0A7R9IVN1"/>
<organism evidence="3">
    <name type="scientific">Timema californicum</name>
    <name type="common">California timema</name>
    <name type="synonym">Walking stick</name>
    <dbReference type="NCBI Taxonomy" id="61474"/>
    <lineage>
        <taxon>Eukaryota</taxon>
        <taxon>Metazoa</taxon>
        <taxon>Ecdysozoa</taxon>
        <taxon>Arthropoda</taxon>
        <taxon>Hexapoda</taxon>
        <taxon>Insecta</taxon>
        <taxon>Pterygota</taxon>
        <taxon>Neoptera</taxon>
        <taxon>Polyneoptera</taxon>
        <taxon>Phasmatodea</taxon>
        <taxon>Timematodea</taxon>
        <taxon>Timematoidea</taxon>
        <taxon>Timematidae</taxon>
        <taxon>Timema</taxon>
    </lineage>
</organism>
<evidence type="ECO:0000259" key="2">
    <source>
        <dbReference type="Pfam" id="PF08393"/>
    </source>
</evidence>
<dbReference type="EMBL" id="OE179122">
    <property type="protein sequence ID" value="CAD7567574.1"/>
    <property type="molecule type" value="Genomic_DNA"/>
</dbReference>
<dbReference type="Gene3D" id="1.10.287.2620">
    <property type="match status" value="1"/>
</dbReference>
<evidence type="ECO:0000256" key="1">
    <source>
        <dbReference type="ARBA" id="ARBA00008887"/>
    </source>
</evidence>